<keyword evidence="3" id="KW-0051">Antiviral defense</keyword>
<dbReference type="Proteomes" id="UP000557307">
    <property type="component" value="Unassembled WGS sequence"/>
</dbReference>
<dbReference type="RefSeq" id="WP_184172024.1">
    <property type="nucleotide sequence ID" value="NZ_JACHGF010000002.1"/>
</dbReference>
<evidence type="ECO:0000259" key="4">
    <source>
        <dbReference type="Pfam" id="PF01881"/>
    </source>
</evidence>
<feature type="domain" description="CRISPR associated protein Cas6 C-terminal" evidence="4">
    <location>
        <begin position="148"/>
        <end position="276"/>
    </location>
</feature>
<organism evidence="5 6">
    <name type="scientific">Rhabdobacter roseus</name>
    <dbReference type="NCBI Taxonomy" id="1655419"/>
    <lineage>
        <taxon>Bacteria</taxon>
        <taxon>Pseudomonadati</taxon>
        <taxon>Bacteroidota</taxon>
        <taxon>Cytophagia</taxon>
        <taxon>Cytophagales</taxon>
        <taxon>Cytophagaceae</taxon>
        <taxon>Rhabdobacter</taxon>
    </lineage>
</organism>
<evidence type="ECO:0000313" key="5">
    <source>
        <dbReference type="EMBL" id="MBB5283000.1"/>
    </source>
</evidence>
<dbReference type="GO" id="GO:0051607">
    <property type="term" value="P:defense response to virus"/>
    <property type="evidence" value="ECO:0007669"/>
    <property type="project" value="UniProtKB-KW"/>
</dbReference>
<dbReference type="InterPro" id="IPR045747">
    <property type="entry name" value="CRISPR-assoc_prot_Cas6_N_sf"/>
</dbReference>
<evidence type="ECO:0000256" key="2">
    <source>
        <dbReference type="ARBA" id="ARBA00022884"/>
    </source>
</evidence>
<dbReference type="EMBL" id="JACHGF010000002">
    <property type="protein sequence ID" value="MBB5283000.1"/>
    <property type="molecule type" value="Genomic_DNA"/>
</dbReference>
<comment type="caution">
    <text evidence="5">The sequence shown here is derived from an EMBL/GenBank/DDBJ whole genome shotgun (WGS) entry which is preliminary data.</text>
</comment>
<dbReference type="Pfam" id="PF01881">
    <property type="entry name" value="Cas_Cas6_C"/>
    <property type="match status" value="1"/>
</dbReference>
<dbReference type="AlphaFoldDB" id="A0A840TSM0"/>
<evidence type="ECO:0000313" key="6">
    <source>
        <dbReference type="Proteomes" id="UP000557307"/>
    </source>
</evidence>
<keyword evidence="2" id="KW-0694">RNA-binding</keyword>
<evidence type="ECO:0000256" key="1">
    <source>
        <dbReference type="ARBA" id="ARBA00005937"/>
    </source>
</evidence>
<dbReference type="EC" id="3.1.-.-" evidence="5"/>
<comment type="similarity">
    <text evidence="1">Belongs to the CRISPR-associated protein Cas6/Cse3/CasE family.</text>
</comment>
<dbReference type="GO" id="GO:0003723">
    <property type="term" value="F:RNA binding"/>
    <property type="evidence" value="ECO:0007669"/>
    <property type="project" value="UniProtKB-KW"/>
</dbReference>
<reference evidence="5 6" key="1">
    <citation type="submission" date="2020-08" db="EMBL/GenBank/DDBJ databases">
        <title>Genomic Encyclopedia of Type Strains, Phase IV (KMG-IV): sequencing the most valuable type-strain genomes for metagenomic binning, comparative biology and taxonomic classification.</title>
        <authorList>
            <person name="Goeker M."/>
        </authorList>
    </citation>
    <scope>NUCLEOTIDE SEQUENCE [LARGE SCALE GENOMIC DNA]</scope>
    <source>
        <strain evidence="5 6">DSM 105074</strain>
    </source>
</reference>
<dbReference type="GO" id="GO:0016788">
    <property type="term" value="F:hydrolase activity, acting on ester bonds"/>
    <property type="evidence" value="ECO:0007669"/>
    <property type="project" value="InterPro"/>
</dbReference>
<dbReference type="NCBIfam" id="TIGR01877">
    <property type="entry name" value="cas_cas6"/>
    <property type="match status" value="1"/>
</dbReference>
<dbReference type="Gene3D" id="3.30.70.1900">
    <property type="match status" value="1"/>
</dbReference>
<dbReference type="PANTHER" id="PTHR36984">
    <property type="entry name" value="CRISPR-ASSOCIATED ENDORIBONUCLEASE CAS6 1"/>
    <property type="match status" value="1"/>
</dbReference>
<proteinExistence type="inferred from homology"/>
<dbReference type="Gene3D" id="3.30.70.1890">
    <property type="match status" value="1"/>
</dbReference>
<dbReference type="Pfam" id="PF21350">
    <property type="entry name" value="Cas6_I-A"/>
    <property type="match status" value="1"/>
</dbReference>
<protein>
    <submittedName>
        <fullName evidence="5">CRISPR-associated endoribonuclease Cas6</fullName>
        <ecNumber evidence="5">3.1.-.-</ecNumber>
    </submittedName>
</protein>
<dbReference type="CDD" id="cd21140">
    <property type="entry name" value="Cas6_I-like"/>
    <property type="match status" value="1"/>
</dbReference>
<dbReference type="InterPro" id="IPR010156">
    <property type="entry name" value="CRISPR-assoc_prot_Cas6"/>
</dbReference>
<sequence>MRFKLILRPEKDRQHLLFNYQYPLMAWLYGLLHRADADYAAFLHQQGYAVPDRRKSFKHFTFSSLLIPRMEKPRPGDTYMVLRSREIELVVSFYLDRAAEGFVVGLFQNQRLSLFNQQHRADFVVERVETLPRTQAQVLESTPSSGPTSLIFSTLSPLVVAEKVRGLDQYLAPTDARYPALFALNLVDKYRSLVPDALPAMDAATAAQLVKFRLLPEQNRIKTRKIVIKEGKEAQTKVVGYHHFHFEVTAPPELLELGYLGGFGKYCANGMGCVEVVEKVPVASG</sequence>
<keyword evidence="6" id="KW-1185">Reference proteome</keyword>
<dbReference type="PANTHER" id="PTHR36984:SF1">
    <property type="entry name" value="CRISPR-ASSOCIATED ENDORIBONUCLEASE CAS6 1"/>
    <property type="match status" value="1"/>
</dbReference>
<name>A0A840TSM0_9BACT</name>
<accession>A0A840TSM0</accession>
<keyword evidence="5" id="KW-0378">Hydrolase</keyword>
<dbReference type="InterPro" id="IPR049435">
    <property type="entry name" value="Cas_Cas6_C"/>
</dbReference>
<evidence type="ECO:0000256" key="3">
    <source>
        <dbReference type="ARBA" id="ARBA00023118"/>
    </source>
</evidence>
<gene>
    <name evidence="5" type="ORF">HNQ92_001126</name>
</gene>